<reference evidence="3 4" key="1">
    <citation type="journal article" date="2010" name="Science">
        <title>Pathogenicity determinants in smut fungi revealed by genome comparison.</title>
        <authorList>
            <person name="Schirawski J."/>
            <person name="Mannhaupt G."/>
            <person name="Muench K."/>
            <person name="Brefort T."/>
            <person name="Schipper K."/>
            <person name="Doehlemann G."/>
            <person name="Di Stasio M."/>
            <person name="Roessel N."/>
            <person name="Mendoza-Mendoza A."/>
            <person name="Pester D."/>
            <person name="Mueller O."/>
            <person name="Winterberg B."/>
            <person name="Meyer E."/>
            <person name="Ghareeb H."/>
            <person name="Wollenberg T."/>
            <person name="Muensterkoetter M."/>
            <person name="Wong P."/>
            <person name="Walter M."/>
            <person name="Stukenbrock E."/>
            <person name="Gueldener U."/>
            <person name="Kahmann R."/>
        </authorList>
    </citation>
    <scope>NUCLEOTIDE SEQUENCE [LARGE SCALE GENOMIC DNA]</scope>
    <source>
        <strain evidence="4">SRZ2</strain>
    </source>
</reference>
<organism evidence="3 4">
    <name type="scientific">Sporisorium reilianum (strain SRZ2)</name>
    <name type="common">Maize head smut fungus</name>
    <dbReference type="NCBI Taxonomy" id="999809"/>
    <lineage>
        <taxon>Eukaryota</taxon>
        <taxon>Fungi</taxon>
        <taxon>Dikarya</taxon>
        <taxon>Basidiomycota</taxon>
        <taxon>Ustilaginomycotina</taxon>
        <taxon>Ustilaginomycetes</taxon>
        <taxon>Ustilaginales</taxon>
        <taxon>Ustilaginaceae</taxon>
        <taxon>Sporisorium</taxon>
    </lineage>
</organism>
<evidence type="ECO:0000256" key="1">
    <source>
        <dbReference type="SAM" id="MobiDB-lite"/>
    </source>
</evidence>
<keyword evidence="4" id="KW-1185">Reference proteome</keyword>
<dbReference type="HOGENOM" id="CLU_1157027_0_0_1"/>
<evidence type="ECO:0000313" key="3">
    <source>
        <dbReference type="EMBL" id="CBQ69752.1"/>
    </source>
</evidence>
<dbReference type="EMBL" id="FQ311438">
    <property type="protein sequence ID" value="CBQ69752.1"/>
    <property type="molecule type" value="Genomic_DNA"/>
</dbReference>
<feature type="compositionally biased region" description="Basic and acidic residues" evidence="1">
    <location>
        <begin position="199"/>
        <end position="216"/>
    </location>
</feature>
<sequence>MTVASTSRDPRATAAGIVERADTQQRVIPESRRADGSIRRERKVRPGFTPVEDVVRYRSARAREAEEARKRGIPGSAEASIASTSGSSSPSVPSTSSRTSVTAKRDSDSSVWRSSAARSPAASDGKNDGQKPRGNFAPLEPPKQPRGGRTSAATSPVPSEAPSSVAQSWRNSRLRKSQEPTTAVPKAWDQDEAQPSGNSDKKPDAETVSARDRSSSADDLASQLDSLRIGKSKEAKDAES</sequence>
<dbReference type="Proteomes" id="UP000008867">
    <property type="component" value="Chromosome 17"/>
</dbReference>
<feature type="compositionally biased region" description="Basic and acidic residues" evidence="1">
    <location>
        <begin position="231"/>
        <end position="240"/>
    </location>
</feature>
<dbReference type="GO" id="GO:1903259">
    <property type="term" value="P:exon-exon junction complex disassembly"/>
    <property type="evidence" value="ECO:0007669"/>
    <property type="project" value="InterPro"/>
</dbReference>
<feature type="compositionally biased region" description="Low complexity" evidence="1">
    <location>
        <begin position="217"/>
        <end position="227"/>
    </location>
</feature>
<accession>E6ZR95</accession>
<feature type="compositionally biased region" description="Low complexity" evidence="1">
    <location>
        <begin position="75"/>
        <end position="102"/>
    </location>
</feature>
<feature type="compositionally biased region" description="Low complexity" evidence="1">
    <location>
        <begin position="150"/>
        <end position="168"/>
    </location>
</feature>
<dbReference type="InterPro" id="IPR036348">
    <property type="entry name" value="WIBG_N_sf"/>
</dbReference>
<dbReference type="AlphaFoldDB" id="E6ZR95"/>
<feature type="compositionally biased region" description="Low complexity" evidence="1">
    <location>
        <begin position="109"/>
        <end position="124"/>
    </location>
</feature>
<dbReference type="eggNOG" id="ENOG502RWV1">
    <property type="taxonomic scope" value="Eukaryota"/>
</dbReference>
<dbReference type="SUPFAM" id="SSF101931">
    <property type="entry name" value="Pym (Within the bgcn gene intron protein, WIBG), N-terminal domain"/>
    <property type="match status" value="1"/>
</dbReference>
<dbReference type="GO" id="GO:0005737">
    <property type="term" value="C:cytoplasm"/>
    <property type="evidence" value="ECO:0007669"/>
    <property type="project" value="TreeGrafter"/>
</dbReference>
<feature type="compositionally biased region" description="Basic and acidic residues" evidence="1">
    <location>
        <begin position="53"/>
        <end position="70"/>
    </location>
</feature>
<dbReference type="GO" id="GO:0003723">
    <property type="term" value="F:RNA binding"/>
    <property type="evidence" value="ECO:0007669"/>
    <property type="project" value="TreeGrafter"/>
</dbReference>
<feature type="domain" description="WIBG Mago-binding" evidence="2">
    <location>
        <begin position="24"/>
        <end position="50"/>
    </location>
</feature>
<proteinExistence type="predicted"/>
<feature type="compositionally biased region" description="Basic and acidic residues" evidence="1">
    <location>
        <begin position="19"/>
        <end position="39"/>
    </location>
</feature>
<feature type="region of interest" description="Disordered" evidence="1">
    <location>
        <begin position="1"/>
        <end position="240"/>
    </location>
</feature>
<dbReference type="Pfam" id="PF09282">
    <property type="entry name" value="Mago-bind"/>
    <property type="match status" value="1"/>
</dbReference>
<dbReference type="OrthoDB" id="21625at2759"/>
<dbReference type="InterPro" id="IPR039333">
    <property type="entry name" value="PYM1"/>
</dbReference>
<dbReference type="SMART" id="SM01273">
    <property type="entry name" value="Mago-bind"/>
    <property type="match status" value="1"/>
</dbReference>
<dbReference type="InterPro" id="IPR015362">
    <property type="entry name" value="WIBG_mago-bd"/>
</dbReference>
<gene>
    <name evidence="3" type="ORF">sr15671</name>
</gene>
<dbReference type="PANTHER" id="PTHR22959">
    <property type="entry name" value="PYM PROTEIN"/>
    <property type="match status" value="1"/>
</dbReference>
<evidence type="ECO:0000259" key="2">
    <source>
        <dbReference type="SMART" id="SM01273"/>
    </source>
</evidence>
<protein>
    <recommendedName>
        <fullName evidence="2">WIBG Mago-binding domain-containing protein</fullName>
    </recommendedName>
</protein>
<dbReference type="VEuPathDB" id="FungiDB:sr15671"/>
<evidence type="ECO:0000313" key="4">
    <source>
        <dbReference type="Proteomes" id="UP000008867"/>
    </source>
</evidence>
<dbReference type="PANTHER" id="PTHR22959:SF0">
    <property type="entry name" value="PARTNER OF Y14 AND MAGO"/>
    <property type="match status" value="1"/>
</dbReference>
<name>E6ZR95_SPORE</name>
<dbReference type="GO" id="GO:0035145">
    <property type="term" value="C:exon-exon junction complex"/>
    <property type="evidence" value="ECO:0007669"/>
    <property type="project" value="TreeGrafter"/>
</dbReference>